<name>A0AAE0FME9_9CHLO</name>
<evidence type="ECO:0000313" key="1">
    <source>
        <dbReference type="EMBL" id="KAK3262507.1"/>
    </source>
</evidence>
<gene>
    <name evidence="1" type="ORF">CYMTET_28641</name>
</gene>
<proteinExistence type="predicted"/>
<keyword evidence="2" id="KW-1185">Reference proteome</keyword>
<dbReference type="AlphaFoldDB" id="A0AAE0FME9"/>
<comment type="caution">
    <text evidence="1">The sequence shown here is derived from an EMBL/GenBank/DDBJ whole genome shotgun (WGS) entry which is preliminary data.</text>
</comment>
<dbReference type="EMBL" id="LGRX02016141">
    <property type="protein sequence ID" value="KAK3262507.1"/>
    <property type="molecule type" value="Genomic_DNA"/>
</dbReference>
<reference evidence="1 2" key="1">
    <citation type="journal article" date="2015" name="Genome Biol. Evol.">
        <title>Comparative Genomics of a Bacterivorous Green Alga Reveals Evolutionary Causalities and Consequences of Phago-Mixotrophic Mode of Nutrition.</title>
        <authorList>
            <person name="Burns J.A."/>
            <person name="Paasch A."/>
            <person name="Narechania A."/>
            <person name="Kim E."/>
        </authorList>
    </citation>
    <scope>NUCLEOTIDE SEQUENCE [LARGE SCALE GENOMIC DNA]</scope>
    <source>
        <strain evidence="1 2">PLY_AMNH</strain>
    </source>
</reference>
<organism evidence="1 2">
    <name type="scientific">Cymbomonas tetramitiformis</name>
    <dbReference type="NCBI Taxonomy" id="36881"/>
    <lineage>
        <taxon>Eukaryota</taxon>
        <taxon>Viridiplantae</taxon>
        <taxon>Chlorophyta</taxon>
        <taxon>Pyramimonadophyceae</taxon>
        <taxon>Pyramimonadales</taxon>
        <taxon>Pyramimonadaceae</taxon>
        <taxon>Cymbomonas</taxon>
    </lineage>
</organism>
<evidence type="ECO:0000313" key="2">
    <source>
        <dbReference type="Proteomes" id="UP001190700"/>
    </source>
</evidence>
<sequence>MLTTLCNYLHYTASGRAGERYFQKELDLQLDGGSENWNKYGFAFCAVLKFKKITDVQGQQLDFQTWLGPHINPKFEGYSGKTRHCHTLHFENDSTGATRLKYKFGNHLDYHVPQGGDKDLSKGLGK</sequence>
<protein>
    <submittedName>
        <fullName evidence="1">Uncharacterized protein</fullName>
    </submittedName>
</protein>
<accession>A0AAE0FME9</accession>
<dbReference type="Proteomes" id="UP001190700">
    <property type="component" value="Unassembled WGS sequence"/>
</dbReference>